<dbReference type="InterPro" id="IPR027417">
    <property type="entry name" value="P-loop_NTPase"/>
</dbReference>
<name>A0A0C3B8B0_SERVB</name>
<dbReference type="SUPFAM" id="SSF52540">
    <property type="entry name" value="P-loop containing nucleoside triphosphate hydrolases"/>
    <property type="match status" value="1"/>
</dbReference>
<accession>A0A0C3B8B0</accession>
<dbReference type="Pfam" id="PF24883">
    <property type="entry name" value="NPHP3_N"/>
    <property type="match status" value="1"/>
</dbReference>
<reference evidence="4" key="2">
    <citation type="submission" date="2015-01" db="EMBL/GenBank/DDBJ databases">
        <title>Evolutionary Origins and Diversification of the Mycorrhizal Mutualists.</title>
        <authorList>
            <consortium name="DOE Joint Genome Institute"/>
            <consortium name="Mycorrhizal Genomics Consortium"/>
            <person name="Kohler A."/>
            <person name="Kuo A."/>
            <person name="Nagy L.G."/>
            <person name="Floudas D."/>
            <person name="Copeland A."/>
            <person name="Barry K.W."/>
            <person name="Cichocki N."/>
            <person name="Veneault-Fourrey C."/>
            <person name="LaButti K."/>
            <person name="Lindquist E.A."/>
            <person name="Lipzen A."/>
            <person name="Lundell T."/>
            <person name="Morin E."/>
            <person name="Murat C."/>
            <person name="Riley R."/>
            <person name="Ohm R."/>
            <person name="Sun H."/>
            <person name="Tunlid A."/>
            <person name="Henrissat B."/>
            <person name="Grigoriev I.V."/>
            <person name="Hibbett D.S."/>
            <person name="Martin F."/>
        </authorList>
    </citation>
    <scope>NUCLEOTIDE SEQUENCE [LARGE SCALE GENOMIC DNA]</scope>
    <source>
        <strain evidence="4">MAFF 305830</strain>
    </source>
</reference>
<dbReference type="PANTHER" id="PTHR10039:SF14">
    <property type="entry name" value="NACHT DOMAIN-CONTAINING PROTEIN"/>
    <property type="match status" value="1"/>
</dbReference>
<dbReference type="Proteomes" id="UP000054097">
    <property type="component" value="Unassembled WGS sequence"/>
</dbReference>
<evidence type="ECO:0000259" key="2">
    <source>
        <dbReference type="Pfam" id="PF24883"/>
    </source>
</evidence>
<feature type="domain" description="Nephrocystin 3-like N-terminal" evidence="2">
    <location>
        <begin position="67"/>
        <end position="209"/>
    </location>
</feature>
<keyword evidence="4" id="KW-1185">Reference proteome</keyword>
<proteinExistence type="predicted"/>
<dbReference type="OrthoDB" id="163438at2759"/>
<dbReference type="PANTHER" id="PTHR10039">
    <property type="entry name" value="AMELOGENIN"/>
    <property type="match status" value="1"/>
</dbReference>
<dbReference type="STRING" id="933852.A0A0C3B8B0"/>
<reference evidence="3 4" key="1">
    <citation type="submission" date="2014-04" db="EMBL/GenBank/DDBJ databases">
        <authorList>
            <consortium name="DOE Joint Genome Institute"/>
            <person name="Kuo A."/>
            <person name="Zuccaro A."/>
            <person name="Kohler A."/>
            <person name="Nagy L.G."/>
            <person name="Floudas D."/>
            <person name="Copeland A."/>
            <person name="Barry K.W."/>
            <person name="Cichocki N."/>
            <person name="Veneault-Fourrey C."/>
            <person name="LaButti K."/>
            <person name="Lindquist E.A."/>
            <person name="Lipzen A."/>
            <person name="Lundell T."/>
            <person name="Morin E."/>
            <person name="Murat C."/>
            <person name="Sun H."/>
            <person name="Tunlid A."/>
            <person name="Henrissat B."/>
            <person name="Grigoriev I.V."/>
            <person name="Hibbett D.S."/>
            <person name="Martin F."/>
            <person name="Nordberg H.P."/>
            <person name="Cantor M.N."/>
            <person name="Hua S.X."/>
        </authorList>
    </citation>
    <scope>NUCLEOTIDE SEQUENCE [LARGE SCALE GENOMIC DNA]</scope>
    <source>
        <strain evidence="3 4">MAFF 305830</strain>
    </source>
</reference>
<keyword evidence="1" id="KW-0677">Repeat</keyword>
<evidence type="ECO:0000313" key="3">
    <source>
        <dbReference type="EMBL" id="KIM28379.1"/>
    </source>
</evidence>
<organism evidence="3 4">
    <name type="scientific">Serendipita vermifera MAFF 305830</name>
    <dbReference type="NCBI Taxonomy" id="933852"/>
    <lineage>
        <taxon>Eukaryota</taxon>
        <taxon>Fungi</taxon>
        <taxon>Dikarya</taxon>
        <taxon>Basidiomycota</taxon>
        <taxon>Agaricomycotina</taxon>
        <taxon>Agaricomycetes</taxon>
        <taxon>Sebacinales</taxon>
        <taxon>Serendipitaceae</taxon>
        <taxon>Serendipita</taxon>
    </lineage>
</organism>
<gene>
    <name evidence="3" type="ORF">M408DRAFT_308321</name>
</gene>
<dbReference type="InterPro" id="IPR056884">
    <property type="entry name" value="NPHP3-like_N"/>
</dbReference>
<evidence type="ECO:0000313" key="4">
    <source>
        <dbReference type="Proteomes" id="UP000054097"/>
    </source>
</evidence>
<protein>
    <recommendedName>
        <fullName evidence="2">Nephrocystin 3-like N-terminal domain-containing protein</fullName>
    </recommendedName>
</protein>
<dbReference type="EMBL" id="KN824293">
    <property type="protein sequence ID" value="KIM28379.1"/>
    <property type="molecule type" value="Genomic_DNA"/>
</dbReference>
<dbReference type="AlphaFoldDB" id="A0A0C3B8B0"/>
<sequence>MSNKSTRHNDPIPYFETEPGAISNFELDFLRKRLEPITNAHYQDDRGCMNGTRAQIINDAFLWATRSLSQNAPLENSNADGMLWIYGMPGIGKSAIAHSICHRFNDNKQLGGSFFCRRDDPALSDARSVLPTLIYELAGIFGPYRNRVAQALRDDPQLTPQSVGEEMFPTPLQSLEAYPPQALVLVIDALDECGGPATRRQLLGHLFKACQRN</sequence>
<dbReference type="Gene3D" id="3.40.50.300">
    <property type="entry name" value="P-loop containing nucleotide triphosphate hydrolases"/>
    <property type="match status" value="1"/>
</dbReference>
<dbReference type="HOGENOM" id="CLU_000288_6_8_1"/>
<evidence type="ECO:0000256" key="1">
    <source>
        <dbReference type="ARBA" id="ARBA00022737"/>
    </source>
</evidence>